<dbReference type="AlphaFoldDB" id="A0A5N6WJ79"/>
<evidence type="ECO:0000313" key="3">
    <source>
        <dbReference type="Proteomes" id="UP000325945"/>
    </source>
</evidence>
<keyword evidence="1" id="KW-0812">Transmembrane</keyword>
<dbReference type="EMBL" id="ML741896">
    <property type="protein sequence ID" value="KAE8320823.1"/>
    <property type="molecule type" value="Genomic_DNA"/>
</dbReference>
<protein>
    <submittedName>
        <fullName evidence="2">Uncharacterized protein</fullName>
    </submittedName>
</protein>
<accession>A0A5N6WJ79</accession>
<reference evidence="3" key="1">
    <citation type="submission" date="2019-04" db="EMBL/GenBank/DDBJ databases">
        <title>Friends and foes A comparative genomics studyof 23 Aspergillus species from section Flavi.</title>
        <authorList>
            <consortium name="DOE Joint Genome Institute"/>
            <person name="Kjaerbolling I."/>
            <person name="Vesth T."/>
            <person name="Frisvad J.C."/>
            <person name="Nybo J.L."/>
            <person name="Theobald S."/>
            <person name="Kildgaard S."/>
            <person name="Isbrandt T."/>
            <person name="Kuo A."/>
            <person name="Sato A."/>
            <person name="Lyhne E.K."/>
            <person name="Kogle M.E."/>
            <person name="Wiebenga A."/>
            <person name="Kun R.S."/>
            <person name="Lubbers R.J."/>
            <person name="Makela M.R."/>
            <person name="Barry K."/>
            <person name="Chovatia M."/>
            <person name="Clum A."/>
            <person name="Daum C."/>
            <person name="Haridas S."/>
            <person name="He G."/>
            <person name="LaButti K."/>
            <person name="Lipzen A."/>
            <person name="Mondo S."/>
            <person name="Riley R."/>
            <person name="Salamov A."/>
            <person name="Simmons B.A."/>
            <person name="Magnuson J.K."/>
            <person name="Henrissat B."/>
            <person name="Mortensen U.H."/>
            <person name="Larsen T.O."/>
            <person name="Devries R.P."/>
            <person name="Grigoriev I.V."/>
            <person name="Machida M."/>
            <person name="Baker S.E."/>
            <person name="Andersen M.R."/>
        </authorList>
    </citation>
    <scope>NUCLEOTIDE SEQUENCE [LARGE SCALE GENOMIC DNA]</scope>
    <source>
        <strain evidence="3">CBS 130017</strain>
    </source>
</reference>
<keyword evidence="1" id="KW-0472">Membrane</keyword>
<name>A0A5N6WJ79_9EURO</name>
<gene>
    <name evidence="2" type="ORF">BDV39DRAFT_187193</name>
</gene>
<keyword evidence="3" id="KW-1185">Reference proteome</keyword>
<sequence>MNNIHVLYMYRKIEPSGNAGSNPARTFAILFFHFCISDYMVVRWLFPAYSINK</sequence>
<feature type="transmembrane region" description="Helical" evidence="1">
    <location>
        <begin position="27"/>
        <end position="46"/>
    </location>
</feature>
<dbReference type="Proteomes" id="UP000325945">
    <property type="component" value="Unassembled WGS sequence"/>
</dbReference>
<evidence type="ECO:0000256" key="1">
    <source>
        <dbReference type="SAM" id="Phobius"/>
    </source>
</evidence>
<proteinExistence type="predicted"/>
<keyword evidence="1" id="KW-1133">Transmembrane helix</keyword>
<organism evidence="2 3">
    <name type="scientific">Aspergillus sergii</name>
    <dbReference type="NCBI Taxonomy" id="1034303"/>
    <lineage>
        <taxon>Eukaryota</taxon>
        <taxon>Fungi</taxon>
        <taxon>Dikarya</taxon>
        <taxon>Ascomycota</taxon>
        <taxon>Pezizomycotina</taxon>
        <taxon>Eurotiomycetes</taxon>
        <taxon>Eurotiomycetidae</taxon>
        <taxon>Eurotiales</taxon>
        <taxon>Aspergillaceae</taxon>
        <taxon>Aspergillus</taxon>
        <taxon>Aspergillus subgen. Circumdati</taxon>
    </lineage>
</organism>
<evidence type="ECO:0000313" key="2">
    <source>
        <dbReference type="EMBL" id="KAE8320823.1"/>
    </source>
</evidence>